<evidence type="ECO:0000256" key="3">
    <source>
        <dbReference type="ARBA" id="ARBA00022989"/>
    </source>
</evidence>
<feature type="transmembrane region" description="Helical" evidence="7">
    <location>
        <begin position="188"/>
        <end position="208"/>
    </location>
</feature>
<dbReference type="GO" id="GO:0034506">
    <property type="term" value="C:chromosome, centromeric core domain"/>
    <property type="evidence" value="ECO:0007669"/>
    <property type="project" value="TreeGrafter"/>
</dbReference>
<dbReference type="InterPro" id="IPR042321">
    <property type="entry name" value="Ima1"/>
</dbReference>
<name>A0AAD7GVX7_MYCRO</name>
<dbReference type="GO" id="GO:0071765">
    <property type="term" value="P:nuclear inner membrane organization"/>
    <property type="evidence" value="ECO:0007669"/>
    <property type="project" value="InterPro"/>
</dbReference>
<evidence type="ECO:0000256" key="2">
    <source>
        <dbReference type="ARBA" id="ARBA00022692"/>
    </source>
</evidence>
<evidence type="ECO:0000313" key="9">
    <source>
        <dbReference type="EMBL" id="KAJ7706350.1"/>
    </source>
</evidence>
<dbReference type="PANTHER" id="PTHR28538:SF1">
    <property type="entry name" value="INTEGRAL INNER NUCLEAR MEMBRANE PROTEIN IMA1"/>
    <property type="match status" value="1"/>
</dbReference>
<protein>
    <submittedName>
        <fullName evidence="9">Ima1 N-terminal domain-containing protein</fullName>
    </submittedName>
</protein>
<dbReference type="AlphaFoldDB" id="A0AAD7GVX7"/>
<keyword evidence="5" id="KW-0539">Nucleus</keyword>
<evidence type="ECO:0000256" key="6">
    <source>
        <dbReference type="SAM" id="MobiDB-lite"/>
    </source>
</evidence>
<dbReference type="GO" id="GO:0034992">
    <property type="term" value="C:microtubule organizing center attachment site"/>
    <property type="evidence" value="ECO:0007669"/>
    <property type="project" value="TreeGrafter"/>
</dbReference>
<keyword evidence="2 7" id="KW-0812">Transmembrane</keyword>
<dbReference type="PANTHER" id="PTHR28538">
    <property type="entry name" value="INTEGRAL INNER NUCLEAR MEMBRANE PROTEIN IMA1"/>
    <property type="match status" value="1"/>
</dbReference>
<keyword evidence="4 7" id="KW-0472">Membrane</keyword>
<dbReference type="Proteomes" id="UP001221757">
    <property type="component" value="Unassembled WGS sequence"/>
</dbReference>
<feature type="transmembrane region" description="Helical" evidence="7">
    <location>
        <begin position="220"/>
        <end position="239"/>
    </location>
</feature>
<feature type="region of interest" description="Disordered" evidence="6">
    <location>
        <begin position="392"/>
        <end position="426"/>
    </location>
</feature>
<dbReference type="GO" id="GO:0044732">
    <property type="term" value="C:mitotic spindle pole body"/>
    <property type="evidence" value="ECO:0007669"/>
    <property type="project" value="TreeGrafter"/>
</dbReference>
<evidence type="ECO:0000256" key="4">
    <source>
        <dbReference type="ARBA" id="ARBA00023136"/>
    </source>
</evidence>
<comment type="subcellular location">
    <subcellularLocation>
        <location evidence="1">Nucleus inner membrane</location>
        <topology evidence="1">Multi-pass membrane protein</topology>
    </subcellularLocation>
</comment>
<feature type="transmembrane region" description="Helical" evidence="7">
    <location>
        <begin position="260"/>
        <end position="280"/>
    </location>
</feature>
<dbReference type="EMBL" id="JARKIE010000007">
    <property type="protein sequence ID" value="KAJ7706350.1"/>
    <property type="molecule type" value="Genomic_DNA"/>
</dbReference>
<feature type="domain" description="Ima1 N-terminal" evidence="8">
    <location>
        <begin position="8"/>
        <end position="135"/>
    </location>
</feature>
<evidence type="ECO:0000256" key="5">
    <source>
        <dbReference type="ARBA" id="ARBA00023242"/>
    </source>
</evidence>
<comment type="caution">
    <text evidence="9">The sequence shown here is derived from an EMBL/GenBank/DDBJ whole genome shotgun (WGS) entry which is preliminary data.</text>
</comment>
<dbReference type="InterPro" id="IPR018617">
    <property type="entry name" value="Ima1_N"/>
</dbReference>
<organism evidence="9 10">
    <name type="scientific">Mycena rosella</name>
    <name type="common">Pink bonnet</name>
    <name type="synonym">Agaricus rosellus</name>
    <dbReference type="NCBI Taxonomy" id="1033263"/>
    <lineage>
        <taxon>Eukaryota</taxon>
        <taxon>Fungi</taxon>
        <taxon>Dikarya</taxon>
        <taxon>Basidiomycota</taxon>
        <taxon>Agaricomycotina</taxon>
        <taxon>Agaricomycetes</taxon>
        <taxon>Agaricomycetidae</taxon>
        <taxon>Agaricales</taxon>
        <taxon>Marasmiineae</taxon>
        <taxon>Mycenaceae</taxon>
        <taxon>Mycena</taxon>
    </lineage>
</organism>
<keyword evidence="10" id="KW-1185">Reference proteome</keyword>
<accession>A0AAD7GVX7</accession>
<feature type="region of interest" description="Disordered" evidence="6">
    <location>
        <begin position="336"/>
        <end position="361"/>
    </location>
</feature>
<evidence type="ECO:0000259" key="8">
    <source>
        <dbReference type="Pfam" id="PF09779"/>
    </source>
</evidence>
<feature type="transmembrane region" description="Helical" evidence="7">
    <location>
        <begin position="478"/>
        <end position="499"/>
    </location>
</feature>
<gene>
    <name evidence="9" type="ORF">B0H17DRAFT_973517</name>
</gene>
<dbReference type="Pfam" id="PF09779">
    <property type="entry name" value="Ima1_N"/>
    <property type="match status" value="1"/>
</dbReference>
<reference evidence="9" key="1">
    <citation type="submission" date="2023-03" db="EMBL/GenBank/DDBJ databases">
        <title>Massive genome expansion in bonnet fungi (Mycena s.s.) driven by repeated elements and novel gene families across ecological guilds.</title>
        <authorList>
            <consortium name="Lawrence Berkeley National Laboratory"/>
            <person name="Harder C.B."/>
            <person name="Miyauchi S."/>
            <person name="Viragh M."/>
            <person name="Kuo A."/>
            <person name="Thoen E."/>
            <person name="Andreopoulos B."/>
            <person name="Lu D."/>
            <person name="Skrede I."/>
            <person name="Drula E."/>
            <person name="Henrissat B."/>
            <person name="Morin E."/>
            <person name="Kohler A."/>
            <person name="Barry K."/>
            <person name="LaButti K."/>
            <person name="Morin E."/>
            <person name="Salamov A."/>
            <person name="Lipzen A."/>
            <person name="Mereny Z."/>
            <person name="Hegedus B."/>
            <person name="Baldrian P."/>
            <person name="Stursova M."/>
            <person name="Weitz H."/>
            <person name="Taylor A."/>
            <person name="Grigoriev I.V."/>
            <person name="Nagy L.G."/>
            <person name="Martin F."/>
            <person name="Kauserud H."/>
        </authorList>
    </citation>
    <scope>NUCLEOTIDE SEQUENCE</scope>
    <source>
        <strain evidence="9">CBHHK067</strain>
    </source>
</reference>
<evidence type="ECO:0000313" key="10">
    <source>
        <dbReference type="Proteomes" id="UP001221757"/>
    </source>
</evidence>
<keyword evidence="3 7" id="KW-1133">Transmembrane helix</keyword>
<sequence>MLRRRSNVSCFFCNSAISLPRDPTNFRCPYCNCLNRWVDGNIVSDEPAMHDENLNSRAFSKRGAPSKDRLPTIYSPGVFCHTCQTNQMLLVNLLANYLPPPESPESEERMQTLDEYRESLHLRYPPVCEQCAPAVEEEIRRKDAMARTQALGGWLNQTKGKARQRQTSVTIQETDKLGEMLVWRVRGCLWATTLITSICGSACVVLGYRPFSSLAFTMPALPLLAMLSIFWAAWDPTYASFRSARIQGRDVRVRGKTKHITLQMLSWTSRLVTSIILAAHWFRTTDFLHLSQFPSTRSRLYFSVSLVIELCAACLSFFILRLQQPPAIRLIDTTTHKLDSSRSRSQTPIPGRHTSPPPQESDLLAALSFSSRPVIPQQAPVFGLPSMLSSLNSQADQKPDADEMDVDWSAPDSKGPTKASVQSGDTSWLRPQRFFAPEAPTGLEGLFERTKLVDDVTMADAASSTRPRPSVAHAYTWNWWWGLYAFSLVPLAGLVYRAWWRNSSRGPPELFPLPVPTSATGAFGIGQGDI</sequence>
<proteinExistence type="predicted"/>
<evidence type="ECO:0000256" key="1">
    <source>
        <dbReference type="ARBA" id="ARBA00004473"/>
    </source>
</evidence>
<dbReference type="GO" id="GO:0005637">
    <property type="term" value="C:nuclear inner membrane"/>
    <property type="evidence" value="ECO:0007669"/>
    <property type="project" value="UniProtKB-SubCell"/>
</dbReference>
<feature type="transmembrane region" description="Helical" evidence="7">
    <location>
        <begin position="300"/>
        <end position="320"/>
    </location>
</feature>
<evidence type="ECO:0000256" key="7">
    <source>
        <dbReference type="SAM" id="Phobius"/>
    </source>
</evidence>